<dbReference type="Proteomes" id="UP000019849">
    <property type="component" value="Unassembled WGS sequence"/>
</dbReference>
<reference evidence="2 3" key="1">
    <citation type="submission" date="2014-02" db="EMBL/GenBank/DDBJ databases">
        <title>Aquamicrobium defluvii Genome sequencing.</title>
        <authorList>
            <person name="Wang X."/>
        </authorList>
    </citation>
    <scope>NUCLEOTIDE SEQUENCE [LARGE SCALE GENOMIC DNA]</scope>
    <source>
        <strain evidence="2 3">W13Z1</strain>
    </source>
</reference>
<sequence length="61" mass="6622">MRSRGTFRPVSAALDRRTPLGGGDRRAGHPLGSPGMEMGQRRDPYDVILFGPAGRSVIAHY</sequence>
<feature type="compositionally biased region" description="Basic and acidic residues" evidence="1">
    <location>
        <begin position="14"/>
        <end position="27"/>
    </location>
</feature>
<organism evidence="2 3">
    <name type="scientific">Aquamicrobium defluvii</name>
    <dbReference type="NCBI Taxonomy" id="69279"/>
    <lineage>
        <taxon>Bacteria</taxon>
        <taxon>Pseudomonadati</taxon>
        <taxon>Pseudomonadota</taxon>
        <taxon>Alphaproteobacteria</taxon>
        <taxon>Hyphomicrobiales</taxon>
        <taxon>Phyllobacteriaceae</taxon>
        <taxon>Aquamicrobium</taxon>
    </lineage>
</organism>
<protein>
    <submittedName>
        <fullName evidence="2">Metal-binding protein</fullName>
    </submittedName>
</protein>
<dbReference type="PATRIC" id="fig|69279.3.peg.3422"/>
<accession>A0A011TI30</accession>
<comment type="caution">
    <text evidence="2">The sequence shown here is derived from an EMBL/GenBank/DDBJ whole genome shotgun (WGS) entry which is preliminary data.</text>
</comment>
<name>A0A011TI30_9HYPH</name>
<evidence type="ECO:0000313" key="2">
    <source>
        <dbReference type="EMBL" id="EXL03642.1"/>
    </source>
</evidence>
<dbReference type="EMBL" id="JENY01000024">
    <property type="protein sequence ID" value="EXL03642.1"/>
    <property type="molecule type" value="Genomic_DNA"/>
</dbReference>
<feature type="region of interest" description="Disordered" evidence="1">
    <location>
        <begin position="1"/>
        <end position="41"/>
    </location>
</feature>
<dbReference type="HOGENOM" id="CLU_2912357_0_0_5"/>
<dbReference type="AlphaFoldDB" id="A0A011TI30"/>
<proteinExistence type="predicted"/>
<gene>
    <name evidence="2" type="ORF">BG36_11640</name>
</gene>
<evidence type="ECO:0000313" key="3">
    <source>
        <dbReference type="Proteomes" id="UP000019849"/>
    </source>
</evidence>
<evidence type="ECO:0000256" key="1">
    <source>
        <dbReference type="SAM" id="MobiDB-lite"/>
    </source>
</evidence>